<proteinExistence type="inferred from homology"/>
<dbReference type="RefSeq" id="WP_138157856.1">
    <property type="nucleotide sequence ID" value="NZ_CP039381.1"/>
</dbReference>
<dbReference type="Pfam" id="PF13393">
    <property type="entry name" value="tRNA-synt_His"/>
    <property type="match status" value="1"/>
</dbReference>
<dbReference type="AlphaFoldDB" id="A0A4P8Y045"/>
<evidence type="ECO:0000256" key="10">
    <source>
        <dbReference type="PIRSR" id="PIRSR001549-1"/>
    </source>
</evidence>
<dbReference type="GO" id="GO:0006427">
    <property type="term" value="P:histidyl-tRNA aminoacylation"/>
    <property type="evidence" value="ECO:0007669"/>
    <property type="project" value="TreeGrafter"/>
</dbReference>
<evidence type="ECO:0000256" key="5">
    <source>
        <dbReference type="ARBA" id="ARBA00022490"/>
    </source>
</evidence>
<dbReference type="PROSITE" id="PS50862">
    <property type="entry name" value="AA_TRNA_LIGASE_II"/>
    <property type="match status" value="1"/>
</dbReference>
<feature type="binding site" evidence="10">
    <location>
        <begin position="81"/>
        <end position="83"/>
    </location>
    <ligand>
        <name>L-histidine</name>
        <dbReference type="ChEBI" id="CHEBI:57595"/>
    </ligand>
</feature>
<evidence type="ECO:0000256" key="6">
    <source>
        <dbReference type="ARBA" id="ARBA00022605"/>
    </source>
</evidence>
<dbReference type="CDD" id="cd00773">
    <property type="entry name" value="HisRS-like_core"/>
    <property type="match status" value="1"/>
</dbReference>
<dbReference type="GO" id="GO:0140096">
    <property type="term" value="F:catalytic activity, acting on a protein"/>
    <property type="evidence" value="ECO:0007669"/>
    <property type="project" value="UniProtKB-ARBA"/>
</dbReference>
<evidence type="ECO:0000256" key="3">
    <source>
        <dbReference type="ARBA" id="ARBA00005539"/>
    </source>
</evidence>
<feature type="binding site" evidence="10">
    <location>
        <position position="129"/>
    </location>
    <ligand>
        <name>L-histidine</name>
        <dbReference type="ChEBI" id="CHEBI:57595"/>
    </ligand>
</feature>
<dbReference type="KEGG" id="ruj:E5Z56_11165"/>
<dbReference type="Gene3D" id="3.30.930.10">
    <property type="entry name" value="Bira Bifunctional Protein, Domain 2"/>
    <property type="match status" value="1"/>
</dbReference>
<dbReference type="GO" id="GO:0016757">
    <property type="term" value="F:glycosyltransferase activity"/>
    <property type="evidence" value="ECO:0007669"/>
    <property type="project" value="UniProtKB-KW"/>
</dbReference>
<evidence type="ECO:0000256" key="8">
    <source>
        <dbReference type="ARBA" id="ARBA00025246"/>
    </source>
</evidence>
<evidence type="ECO:0000313" key="13">
    <source>
        <dbReference type="Proteomes" id="UP000301475"/>
    </source>
</evidence>
<dbReference type="Proteomes" id="UP000301475">
    <property type="component" value="Chromosome"/>
</dbReference>
<evidence type="ECO:0000256" key="1">
    <source>
        <dbReference type="ARBA" id="ARBA00004496"/>
    </source>
</evidence>
<comment type="subunit">
    <text evidence="9">Heteromultimer composed of HisG and HisZ subunits.</text>
</comment>
<evidence type="ECO:0000256" key="2">
    <source>
        <dbReference type="ARBA" id="ARBA00004667"/>
    </source>
</evidence>
<name>A0A4P8Y045_9FIRM</name>
<dbReference type="InterPro" id="IPR004516">
    <property type="entry name" value="HisRS/HisZ"/>
</dbReference>
<gene>
    <name evidence="9 12" type="primary">hisZ</name>
    <name evidence="12" type="ORF">E5Z56_11165</name>
</gene>
<evidence type="ECO:0000259" key="11">
    <source>
        <dbReference type="PROSITE" id="PS50862"/>
    </source>
</evidence>
<dbReference type="GO" id="GO:0005737">
    <property type="term" value="C:cytoplasm"/>
    <property type="evidence" value="ECO:0007669"/>
    <property type="project" value="UniProtKB-SubCell"/>
</dbReference>
<reference evidence="12 13" key="1">
    <citation type="submission" date="2019-04" db="EMBL/GenBank/DDBJ databases">
        <authorList>
            <person name="Embree M."/>
            <person name="Gaffney J.R."/>
        </authorList>
    </citation>
    <scope>NUCLEOTIDE SEQUENCE [LARGE SCALE GENOMIC DNA]</scope>
    <source>
        <strain evidence="12 13">JE7A12</strain>
    </source>
</reference>
<dbReference type="InterPro" id="IPR004517">
    <property type="entry name" value="HisZ"/>
</dbReference>
<sequence length="390" mass="43636">MRKNLMITPEGTKDYLFEECITSCDVQEKIKNCFVNRGYSKVDTPCIEFYDLFSLEDSGYPQEAMFKTTDNKGRLMVMRPDSTLPIARMAATRLKNYDLPLRLYYGQSVYRNNPTLRGRSNEIMQMGVELIGATGKRADLEILTTAIDCLSANVDDFRIEIGHADVFNALVKRLNVTAETAEAIRVSIESKNYSALNTILDKLPQSSDVEAIRKLPRLFGGVEVIDEALNLCNDEKAVKALNYLKELFEDLSKLNLGDKIIIDLGIVQQTNYYSGIVFTAFVNGIGDEVISGGRYDKLMENFDFPTGAAGFAVNVDDLVEIKLKDSNKDEAPIPEILVCAKDGFEITAIEKTKELVNQGKNAVFSVFETIEEAKQYADKTRVKELLVVGE</sequence>
<keyword evidence="6 9" id="KW-0028">Amino-acid biosynthesis</keyword>
<dbReference type="InterPro" id="IPR006195">
    <property type="entry name" value="aa-tRNA-synth_II"/>
</dbReference>
<dbReference type="GO" id="GO:0004821">
    <property type="term" value="F:histidine-tRNA ligase activity"/>
    <property type="evidence" value="ECO:0007669"/>
    <property type="project" value="TreeGrafter"/>
</dbReference>
<keyword evidence="12" id="KW-0808">Transferase</keyword>
<comment type="subcellular location">
    <subcellularLocation>
        <location evidence="1 9">Cytoplasm</location>
    </subcellularLocation>
</comment>
<feature type="binding site" evidence="10">
    <location>
        <position position="125"/>
    </location>
    <ligand>
        <name>L-histidine</name>
        <dbReference type="ChEBI" id="CHEBI:57595"/>
    </ligand>
</feature>
<dbReference type="OrthoDB" id="9800814at2"/>
<keyword evidence="5 9" id="KW-0963">Cytoplasm</keyword>
<keyword evidence="13" id="KW-1185">Reference proteome</keyword>
<keyword evidence="12" id="KW-0328">Glycosyltransferase</keyword>
<organism evidence="12 13">
    <name type="scientific">Ruminococcus bovis</name>
    <dbReference type="NCBI Taxonomy" id="2564099"/>
    <lineage>
        <taxon>Bacteria</taxon>
        <taxon>Bacillati</taxon>
        <taxon>Bacillota</taxon>
        <taxon>Clostridia</taxon>
        <taxon>Eubacteriales</taxon>
        <taxon>Oscillospiraceae</taxon>
        <taxon>Ruminococcus</taxon>
    </lineage>
</organism>
<feature type="binding site" evidence="10">
    <location>
        <begin position="272"/>
        <end position="273"/>
    </location>
    <ligand>
        <name>L-histidine</name>
        <dbReference type="ChEBI" id="CHEBI:57595"/>
    </ligand>
</feature>
<evidence type="ECO:0000256" key="9">
    <source>
        <dbReference type="HAMAP-Rule" id="MF_00125"/>
    </source>
</evidence>
<accession>A0A4P8Y045</accession>
<comment type="miscellaneous">
    <text evidence="9">This function is generally fulfilled by the C-terminal part of HisG, which is missing in some bacteria such as this one.</text>
</comment>
<dbReference type="InterPro" id="IPR041715">
    <property type="entry name" value="HisRS-like_core"/>
</dbReference>
<dbReference type="PANTHER" id="PTHR43707:SF6">
    <property type="entry name" value="ATP PHOSPHORIBOSYLTRANSFERASE REGULATORY SUBUNIT"/>
    <property type="match status" value="1"/>
</dbReference>
<dbReference type="GO" id="GO:0000105">
    <property type="term" value="P:L-histidine biosynthetic process"/>
    <property type="evidence" value="ECO:0007669"/>
    <property type="project" value="UniProtKB-UniRule"/>
</dbReference>
<evidence type="ECO:0000256" key="4">
    <source>
        <dbReference type="ARBA" id="ARBA00020397"/>
    </source>
</evidence>
<dbReference type="InterPro" id="IPR045864">
    <property type="entry name" value="aa-tRNA-synth_II/BPL/LPL"/>
</dbReference>
<dbReference type="PANTHER" id="PTHR43707">
    <property type="entry name" value="HISTIDYL-TRNA SYNTHETASE"/>
    <property type="match status" value="1"/>
</dbReference>
<dbReference type="HAMAP" id="MF_00125">
    <property type="entry name" value="HisZ"/>
    <property type="match status" value="1"/>
</dbReference>
<comment type="function">
    <text evidence="8 9">Required for the first step of histidine biosynthesis. May allow the feedback regulation of ATP phosphoribosyltransferase activity by histidine.</text>
</comment>
<protein>
    <recommendedName>
        <fullName evidence="4 9">ATP phosphoribosyltransferase regulatory subunit</fullName>
    </recommendedName>
</protein>
<feature type="domain" description="Aminoacyl-transfer RNA synthetases class-II family profile" evidence="11">
    <location>
        <begin position="26"/>
        <end position="332"/>
    </location>
</feature>
<dbReference type="EMBL" id="CP039381">
    <property type="protein sequence ID" value="QCT07879.1"/>
    <property type="molecule type" value="Genomic_DNA"/>
</dbReference>
<comment type="similarity">
    <text evidence="3 9">Belongs to the class-II aminoacyl-tRNA synthetase family. HisZ subfamily.</text>
</comment>
<dbReference type="UniPathway" id="UPA00031">
    <property type="reaction ID" value="UER00006"/>
</dbReference>
<keyword evidence="7 9" id="KW-0368">Histidine biosynthesis</keyword>
<feature type="binding site" evidence="10">
    <location>
        <position position="111"/>
    </location>
    <ligand>
        <name>L-histidine</name>
        <dbReference type="ChEBI" id="CHEBI:57595"/>
    </ligand>
</feature>
<evidence type="ECO:0000313" key="12">
    <source>
        <dbReference type="EMBL" id="QCT07879.1"/>
    </source>
</evidence>
<comment type="pathway">
    <text evidence="2 9">Amino-acid biosynthesis; L-histidine biosynthesis; L-histidine from 5-phospho-alpha-D-ribose 1-diphosphate: step 1/9.</text>
</comment>
<dbReference type="PIRSF" id="PIRSF001549">
    <property type="entry name" value="His-tRNA_synth"/>
    <property type="match status" value="1"/>
</dbReference>
<dbReference type="NCBIfam" id="TIGR00443">
    <property type="entry name" value="hisZ_biosyn_reg"/>
    <property type="match status" value="1"/>
</dbReference>
<evidence type="ECO:0000256" key="7">
    <source>
        <dbReference type="ARBA" id="ARBA00023102"/>
    </source>
</evidence>
<dbReference type="SUPFAM" id="SSF55681">
    <property type="entry name" value="Class II aaRS and biotin synthetases"/>
    <property type="match status" value="1"/>
</dbReference>